<gene>
    <name evidence="1" type="primary">Nfu_g_1_006456</name>
</gene>
<accession>A0A1A8ADM2</accession>
<organism evidence="1">
    <name type="scientific">Nothobranchius furzeri</name>
    <name type="common">Turquoise killifish</name>
    <dbReference type="NCBI Taxonomy" id="105023"/>
    <lineage>
        <taxon>Eukaryota</taxon>
        <taxon>Metazoa</taxon>
        <taxon>Chordata</taxon>
        <taxon>Craniata</taxon>
        <taxon>Vertebrata</taxon>
        <taxon>Euteleostomi</taxon>
        <taxon>Actinopterygii</taxon>
        <taxon>Neopterygii</taxon>
        <taxon>Teleostei</taxon>
        <taxon>Neoteleostei</taxon>
        <taxon>Acanthomorphata</taxon>
        <taxon>Ovalentaria</taxon>
        <taxon>Atherinomorphae</taxon>
        <taxon>Cyprinodontiformes</taxon>
        <taxon>Nothobranchiidae</taxon>
        <taxon>Nothobranchius</taxon>
    </lineage>
</organism>
<feature type="non-terminal residue" evidence="1">
    <location>
        <position position="1"/>
    </location>
</feature>
<evidence type="ECO:0000313" key="1">
    <source>
        <dbReference type="EMBL" id="SBP52596.1"/>
    </source>
</evidence>
<name>A0A1A8ADM2_NOTFU</name>
<proteinExistence type="predicted"/>
<sequence length="97" mass="10648">RAWKPLPPRFASHLCHRCLPGPSKVHQTSSLAPSHLWRCAAPCWLTRLHHHPPLHLLFLKASVTHLSQFSSAPVLSHNSLRGGGNEAIGANIVTIMS</sequence>
<reference evidence="1" key="2">
    <citation type="submission" date="2016-06" db="EMBL/GenBank/DDBJ databases">
        <title>The genome of a short-lived fish provides insights into sex chromosome evolution and the genetic control of aging.</title>
        <authorList>
            <person name="Reichwald K."/>
            <person name="Felder M."/>
            <person name="Petzold A."/>
            <person name="Koch P."/>
            <person name="Groth M."/>
            <person name="Platzer M."/>
        </authorList>
    </citation>
    <scope>NUCLEOTIDE SEQUENCE</scope>
    <source>
        <tissue evidence="1">Brain</tissue>
    </source>
</reference>
<dbReference type="EMBL" id="HADY01014111">
    <property type="protein sequence ID" value="SBP52596.1"/>
    <property type="molecule type" value="Transcribed_RNA"/>
</dbReference>
<reference evidence="1" key="1">
    <citation type="submission" date="2016-05" db="EMBL/GenBank/DDBJ databases">
        <authorList>
            <person name="Lavstsen T."/>
            <person name="Jespersen J.S."/>
        </authorList>
    </citation>
    <scope>NUCLEOTIDE SEQUENCE</scope>
    <source>
        <tissue evidence="1">Brain</tissue>
    </source>
</reference>
<dbReference type="AlphaFoldDB" id="A0A1A8ADM2"/>
<feature type="non-terminal residue" evidence="1">
    <location>
        <position position="97"/>
    </location>
</feature>
<protein>
    <submittedName>
        <fullName evidence="1">Uncharacterized protein</fullName>
    </submittedName>
</protein>